<dbReference type="InterPro" id="IPR024705">
    <property type="entry name" value="Ssp411"/>
</dbReference>
<gene>
    <name evidence="2" type="ORF">Clopa_4038</name>
</gene>
<evidence type="ECO:0000313" key="3">
    <source>
        <dbReference type="Proteomes" id="UP000013523"/>
    </source>
</evidence>
<dbReference type="OrthoDB" id="9762614at2"/>
<accession>R4KE07</accession>
<proteinExistence type="predicted"/>
<reference evidence="2 3" key="1">
    <citation type="submission" date="2012-01" db="EMBL/GenBank/DDBJ databases">
        <title>Complete sequence of chromosome of Clostridium pasteurianum BC1.</title>
        <authorList>
            <consortium name="US DOE Joint Genome Institute"/>
            <person name="Lucas S."/>
            <person name="Han J."/>
            <person name="Lapidus A."/>
            <person name="Cheng J.-F."/>
            <person name="Goodwin L."/>
            <person name="Pitluck S."/>
            <person name="Peters L."/>
            <person name="Mikhailova N."/>
            <person name="Teshima H."/>
            <person name="Detter J.C."/>
            <person name="Han C."/>
            <person name="Tapia R."/>
            <person name="Land M."/>
            <person name="Hauser L."/>
            <person name="Kyrpides N."/>
            <person name="Ivanova N."/>
            <person name="Pagani I."/>
            <person name="Dunn J."/>
            <person name="Taghavi S."/>
            <person name="Francis A."/>
            <person name="van der Lelie D."/>
            <person name="Woyke T."/>
        </authorList>
    </citation>
    <scope>NUCLEOTIDE SEQUENCE [LARGE SCALE GENOMIC DNA]</scope>
    <source>
        <strain evidence="2 3">BC1</strain>
    </source>
</reference>
<organism evidence="2 3">
    <name type="scientific">Clostridium pasteurianum BC1</name>
    <dbReference type="NCBI Taxonomy" id="86416"/>
    <lineage>
        <taxon>Bacteria</taxon>
        <taxon>Bacillati</taxon>
        <taxon>Bacillota</taxon>
        <taxon>Clostridia</taxon>
        <taxon>Eubacteriales</taxon>
        <taxon>Clostridiaceae</taxon>
        <taxon>Clostridium</taxon>
    </lineage>
</organism>
<dbReference type="Pfam" id="PF03190">
    <property type="entry name" value="Thioredox_DsbH"/>
    <property type="match status" value="1"/>
</dbReference>
<dbReference type="PIRSF" id="PIRSF006402">
    <property type="entry name" value="UCP006402_thioredoxin"/>
    <property type="match status" value="1"/>
</dbReference>
<evidence type="ECO:0000313" key="2">
    <source>
        <dbReference type="EMBL" id="AGK98779.1"/>
    </source>
</evidence>
<dbReference type="PANTHER" id="PTHR42899">
    <property type="entry name" value="SPERMATOGENESIS-ASSOCIATED PROTEIN 20"/>
    <property type="match status" value="1"/>
</dbReference>
<name>R4KE07_CLOPA</name>
<dbReference type="Gene3D" id="3.40.30.10">
    <property type="entry name" value="Glutaredoxin"/>
    <property type="match status" value="1"/>
</dbReference>
<dbReference type="eggNOG" id="COG1331">
    <property type="taxonomic scope" value="Bacteria"/>
</dbReference>
<dbReference type="GO" id="GO:0005975">
    <property type="term" value="P:carbohydrate metabolic process"/>
    <property type="evidence" value="ECO:0007669"/>
    <property type="project" value="InterPro"/>
</dbReference>
<feature type="domain" description="Spermatogenesis-associated protein 20-like TRX" evidence="1">
    <location>
        <begin position="7"/>
        <end position="168"/>
    </location>
</feature>
<dbReference type="InterPro" id="IPR008928">
    <property type="entry name" value="6-hairpin_glycosidase_sf"/>
</dbReference>
<dbReference type="Proteomes" id="UP000013523">
    <property type="component" value="Chromosome"/>
</dbReference>
<dbReference type="KEGG" id="cpas:Clopa_4038"/>
<dbReference type="RefSeq" id="WP_015617054.1">
    <property type="nucleotide sequence ID" value="NC_021182.1"/>
</dbReference>
<dbReference type="InterPro" id="IPR036249">
    <property type="entry name" value="Thioredoxin-like_sf"/>
</dbReference>
<evidence type="ECO:0000259" key="1">
    <source>
        <dbReference type="Pfam" id="PF03190"/>
    </source>
</evidence>
<dbReference type="HOGENOM" id="CLU_014051_4_1_9"/>
<keyword evidence="3" id="KW-1185">Reference proteome</keyword>
<dbReference type="InterPro" id="IPR004879">
    <property type="entry name" value="Ssp411-like_TRX"/>
</dbReference>
<dbReference type="Gene3D" id="1.50.10.10">
    <property type="match status" value="1"/>
</dbReference>
<dbReference type="AlphaFoldDB" id="R4KE07"/>
<dbReference type="Gene3D" id="1.50.10.20">
    <property type="match status" value="1"/>
</dbReference>
<dbReference type="InterPro" id="IPR012341">
    <property type="entry name" value="6hp_glycosidase-like_sf"/>
</dbReference>
<dbReference type="PATRIC" id="fig|86416.3.peg.4036"/>
<dbReference type="EMBL" id="CP003261">
    <property type="protein sequence ID" value="AGK98779.1"/>
    <property type="molecule type" value="Genomic_DNA"/>
</dbReference>
<sequence length="680" mass="78521">MNSNSKPNRLINEKSPYLLQHAYNPVDWFPWGEEAFQKAEKENKPVFLSLGYSTCHWCHVMEKESFEDNEVAELLNKYFVAIKVDREERPDIDNIYMSVCQAITGSGGWPLTIIMTSDKKPFFAGTYLPKKTQYGHMGLMELLDKINAMWIEKKDALLESSNNIVEFLHNQTVDNKKGEISENIIEETYNSLRNSYDPVFGGFSSAPKFPTPHNLSFLLRYYKVKGDKEALEMVENTLDSMYSGGIFDHIGFGFSRYSVDSKWLVPHFEKMLYDNALLAIIYTETYQLTYKNRYKEIATKIVDYILRDMTHEEGGFYSAEDADSEGVEGKFYIWDKTEIENVLGEEASFFNEYYETKEKGNFEDKNIINLIGEDLEELENEKIKNRLKESIEKLFNYREKRVHPHKDDKILTAWNGLMIAAMAYAGRVFQVEKYKEAADRAINFIFNNLVNEQGRLLCRYREGEAVNLGYLDDYAFLVFGLIEMYETTFESSYLRKAIELNDDMLKYFWDEENSGLFFSGKDSEELILKSKEIYDGAIPSGNSVAAMNIIRLSRITGDKKLEQKAGEIFNTFAEKINEIPAAHINTISAFLTSITPETHVVIAGNINDNNTKAMISEINKKFLPFSEIIFNDESEEIYKLIPFIKNNIMVKNKTTAYVCKNNSCLAPTNDLEEFHNLISK</sequence>
<dbReference type="CDD" id="cd02955">
    <property type="entry name" value="SSP411"/>
    <property type="match status" value="1"/>
</dbReference>
<protein>
    <submittedName>
        <fullName evidence="2">Thioredoxin domain protein</fullName>
    </submittedName>
</protein>
<dbReference type="SUPFAM" id="SSF48208">
    <property type="entry name" value="Six-hairpin glycosidases"/>
    <property type="match status" value="1"/>
</dbReference>
<dbReference type="SUPFAM" id="SSF52833">
    <property type="entry name" value="Thioredoxin-like"/>
    <property type="match status" value="1"/>
</dbReference>
<dbReference type="STRING" id="86416.Clopa_4038"/>
<dbReference type="PANTHER" id="PTHR42899:SF1">
    <property type="entry name" value="SPERMATOGENESIS-ASSOCIATED PROTEIN 20"/>
    <property type="match status" value="1"/>
</dbReference>